<gene>
    <name evidence="2" type="ORF">AVDCRST_MAG30-3927</name>
</gene>
<reference evidence="2" key="1">
    <citation type="submission" date="2020-02" db="EMBL/GenBank/DDBJ databases">
        <authorList>
            <person name="Meier V. D."/>
        </authorList>
    </citation>
    <scope>NUCLEOTIDE SEQUENCE</scope>
    <source>
        <strain evidence="2">AVDCRST_MAG30</strain>
    </source>
</reference>
<feature type="compositionally biased region" description="Basic residues" evidence="1">
    <location>
        <begin position="236"/>
        <end position="249"/>
    </location>
</feature>
<protein>
    <submittedName>
        <fullName evidence="2">Uncharacterized protein</fullName>
    </submittedName>
</protein>
<feature type="compositionally biased region" description="Basic and acidic residues" evidence="1">
    <location>
        <begin position="11"/>
        <end position="29"/>
    </location>
</feature>
<proteinExistence type="predicted"/>
<feature type="compositionally biased region" description="Basic and acidic residues" evidence="1">
    <location>
        <begin position="204"/>
        <end position="217"/>
    </location>
</feature>
<evidence type="ECO:0000313" key="2">
    <source>
        <dbReference type="EMBL" id="CAA9532553.1"/>
    </source>
</evidence>
<feature type="non-terminal residue" evidence="2">
    <location>
        <position position="1"/>
    </location>
</feature>
<feature type="region of interest" description="Disordered" evidence="1">
    <location>
        <begin position="98"/>
        <end position="249"/>
    </location>
</feature>
<dbReference type="EMBL" id="CADCVS010000517">
    <property type="protein sequence ID" value="CAA9532553.1"/>
    <property type="molecule type" value="Genomic_DNA"/>
</dbReference>
<feature type="region of interest" description="Disordered" evidence="1">
    <location>
        <begin position="1"/>
        <end position="38"/>
    </location>
</feature>
<dbReference type="AlphaFoldDB" id="A0A6J4TUN9"/>
<sequence length="249" mass="28092">DPHPRARRRHGDALVRDRGLPCDHRGDPGRRRRRDRQLLDGCDRRVARAAPRLPARAAARRRGAEHGLDELREVLRAPRRVRLPHRLRELVRDDHRFRPRDARAGDPARARVLRLGPRRQPRPADRDGPARRAAADLLRDGRARRDPPDGAQPRAHVRADPGRPGRAEQLGRHRDLARPVAADRRCADPRRQRARRPGGQLLPPRRDDGALQRRPDRAGAAAGGGRRAAGGDRGRGSRPPRHPQAGRRV</sequence>
<accession>A0A6J4TUN9</accession>
<organism evidence="2">
    <name type="scientific">uncultured Solirubrobacteraceae bacterium</name>
    <dbReference type="NCBI Taxonomy" id="1162706"/>
    <lineage>
        <taxon>Bacteria</taxon>
        <taxon>Bacillati</taxon>
        <taxon>Actinomycetota</taxon>
        <taxon>Thermoleophilia</taxon>
        <taxon>Solirubrobacterales</taxon>
        <taxon>Solirubrobacteraceae</taxon>
        <taxon>environmental samples</taxon>
    </lineage>
</organism>
<name>A0A6J4TUN9_9ACTN</name>
<feature type="non-terminal residue" evidence="2">
    <location>
        <position position="249"/>
    </location>
</feature>
<feature type="compositionally biased region" description="Basic and acidic residues" evidence="1">
    <location>
        <begin position="157"/>
        <end position="191"/>
    </location>
</feature>
<feature type="compositionally biased region" description="Basic residues" evidence="1">
    <location>
        <begin position="1"/>
        <end position="10"/>
    </location>
</feature>
<feature type="compositionally biased region" description="Basic and acidic residues" evidence="1">
    <location>
        <begin position="122"/>
        <end position="148"/>
    </location>
</feature>
<feature type="compositionally biased region" description="Basic and acidic residues" evidence="1">
    <location>
        <begin position="98"/>
        <end position="109"/>
    </location>
</feature>
<evidence type="ECO:0000256" key="1">
    <source>
        <dbReference type="SAM" id="MobiDB-lite"/>
    </source>
</evidence>